<dbReference type="PANTHER" id="PTHR21711:SF0">
    <property type="entry name" value="MITOCHONDRIAL INNER MEMBRANE PROTEASE ATP23 HOMOLOG"/>
    <property type="match status" value="1"/>
</dbReference>
<dbReference type="InterPro" id="IPR019165">
    <property type="entry name" value="Peptidase_M76_ATP23"/>
</dbReference>
<dbReference type="GO" id="GO:0004222">
    <property type="term" value="F:metalloendopeptidase activity"/>
    <property type="evidence" value="ECO:0007669"/>
    <property type="project" value="InterPro"/>
</dbReference>
<dbReference type="GO" id="GO:0034982">
    <property type="term" value="P:mitochondrial protein processing"/>
    <property type="evidence" value="ECO:0007669"/>
    <property type="project" value="TreeGrafter"/>
</dbReference>
<dbReference type="EMBL" id="NEDP02002300">
    <property type="protein sequence ID" value="OWF51300.1"/>
    <property type="molecule type" value="Genomic_DNA"/>
</dbReference>
<keyword evidence="2 6" id="KW-0645">Protease</keyword>
<organism evidence="7 8">
    <name type="scientific">Mizuhopecten yessoensis</name>
    <name type="common">Japanese scallop</name>
    <name type="synonym">Patinopecten yessoensis</name>
    <dbReference type="NCBI Taxonomy" id="6573"/>
    <lineage>
        <taxon>Eukaryota</taxon>
        <taxon>Metazoa</taxon>
        <taxon>Spiralia</taxon>
        <taxon>Lophotrochozoa</taxon>
        <taxon>Mollusca</taxon>
        <taxon>Bivalvia</taxon>
        <taxon>Autobranchia</taxon>
        <taxon>Pteriomorphia</taxon>
        <taxon>Pectinida</taxon>
        <taxon>Pectinoidea</taxon>
        <taxon>Pectinidae</taxon>
        <taxon>Mizuhopecten</taxon>
    </lineage>
</organism>
<sequence>MADNKDTEQEKRDPDYAYKWFPDRGKERTSFQKIRYGRQSSSCYRRITNCMQKDRTIALIVNALNSYGCKFDRRHISCETCNEGQAAYDFRARQVVFCQNKVKSSGYCGILAHELIHAFDDCRAKVDYKNVDHIACTEIRAANLTQCDFFNGLVCGVVTPGLDKSQQACVRGHAMYSLMMSRNLSKEKALEAIDRVWDRCYNDLEPIGRRYKPNKEDRSIASHEARKFGF</sequence>
<dbReference type="AlphaFoldDB" id="A0A210QRC4"/>
<dbReference type="OrthoDB" id="285308at2759"/>
<comment type="similarity">
    <text evidence="1 6">Belongs to the peptidase M76 family.</text>
</comment>
<gene>
    <name evidence="7" type="ORF">KP79_PYT24274</name>
</gene>
<dbReference type="EC" id="3.4.24.-" evidence="6"/>
<accession>A0A210QRC4</accession>
<evidence type="ECO:0000256" key="2">
    <source>
        <dbReference type="ARBA" id="ARBA00022670"/>
    </source>
</evidence>
<proteinExistence type="inferred from homology"/>
<evidence type="ECO:0000256" key="4">
    <source>
        <dbReference type="ARBA" id="ARBA00022801"/>
    </source>
</evidence>
<name>A0A210QRC4_MIZYE</name>
<evidence type="ECO:0000313" key="8">
    <source>
        <dbReference type="Proteomes" id="UP000242188"/>
    </source>
</evidence>
<protein>
    <recommendedName>
        <fullName evidence="6">Mitochondrial inner membrane protease ATP23</fullName>
        <ecNumber evidence="6">3.4.24.-</ecNumber>
    </recommendedName>
</protein>
<dbReference type="PANTHER" id="PTHR21711">
    <property type="entry name" value="MITOCHONDRIAL INNER MEMBRANE PROTEASE"/>
    <property type="match status" value="1"/>
</dbReference>
<dbReference type="Proteomes" id="UP000242188">
    <property type="component" value="Unassembled WGS sequence"/>
</dbReference>
<evidence type="ECO:0000256" key="6">
    <source>
        <dbReference type="RuleBase" id="RU364057"/>
    </source>
</evidence>
<evidence type="ECO:0000256" key="3">
    <source>
        <dbReference type="ARBA" id="ARBA00022723"/>
    </source>
</evidence>
<evidence type="ECO:0000256" key="1">
    <source>
        <dbReference type="ARBA" id="ARBA00009915"/>
    </source>
</evidence>
<keyword evidence="3 6" id="KW-0479">Metal-binding</keyword>
<dbReference type="STRING" id="6573.A0A210QRC4"/>
<keyword evidence="8" id="KW-1185">Reference proteome</keyword>
<evidence type="ECO:0000256" key="5">
    <source>
        <dbReference type="ARBA" id="ARBA00023049"/>
    </source>
</evidence>
<comment type="caution">
    <text evidence="7">The sequence shown here is derived from an EMBL/GenBank/DDBJ whole genome shotgun (WGS) entry which is preliminary data.</text>
</comment>
<reference evidence="7 8" key="1">
    <citation type="journal article" date="2017" name="Nat. Ecol. Evol.">
        <title>Scallop genome provides insights into evolution of bilaterian karyotype and development.</title>
        <authorList>
            <person name="Wang S."/>
            <person name="Zhang J."/>
            <person name="Jiao W."/>
            <person name="Li J."/>
            <person name="Xun X."/>
            <person name="Sun Y."/>
            <person name="Guo X."/>
            <person name="Huan P."/>
            <person name="Dong B."/>
            <person name="Zhang L."/>
            <person name="Hu X."/>
            <person name="Sun X."/>
            <person name="Wang J."/>
            <person name="Zhao C."/>
            <person name="Wang Y."/>
            <person name="Wang D."/>
            <person name="Huang X."/>
            <person name="Wang R."/>
            <person name="Lv J."/>
            <person name="Li Y."/>
            <person name="Zhang Z."/>
            <person name="Liu B."/>
            <person name="Lu W."/>
            <person name="Hui Y."/>
            <person name="Liang J."/>
            <person name="Zhou Z."/>
            <person name="Hou R."/>
            <person name="Li X."/>
            <person name="Liu Y."/>
            <person name="Li H."/>
            <person name="Ning X."/>
            <person name="Lin Y."/>
            <person name="Zhao L."/>
            <person name="Xing Q."/>
            <person name="Dou J."/>
            <person name="Li Y."/>
            <person name="Mao J."/>
            <person name="Guo H."/>
            <person name="Dou H."/>
            <person name="Li T."/>
            <person name="Mu C."/>
            <person name="Jiang W."/>
            <person name="Fu Q."/>
            <person name="Fu X."/>
            <person name="Miao Y."/>
            <person name="Liu J."/>
            <person name="Yu Q."/>
            <person name="Li R."/>
            <person name="Liao H."/>
            <person name="Li X."/>
            <person name="Kong Y."/>
            <person name="Jiang Z."/>
            <person name="Chourrout D."/>
            <person name="Li R."/>
            <person name="Bao Z."/>
        </authorList>
    </citation>
    <scope>NUCLEOTIDE SEQUENCE [LARGE SCALE GENOMIC DNA]</scope>
    <source>
        <strain evidence="7 8">PY_sf001</strain>
    </source>
</reference>
<dbReference type="GO" id="GO:0005739">
    <property type="term" value="C:mitochondrion"/>
    <property type="evidence" value="ECO:0007669"/>
    <property type="project" value="GOC"/>
</dbReference>
<evidence type="ECO:0000313" key="7">
    <source>
        <dbReference type="EMBL" id="OWF51300.1"/>
    </source>
</evidence>
<keyword evidence="5 6" id="KW-0482">Metalloprotease</keyword>
<keyword evidence="4 6" id="KW-0378">Hydrolase</keyword>
<dbReference type="GO" id="GO:0046872">
    <property type="term" value="F:metal ion binding"/>
    <property type="evidence" value="ECO:0007669"/>
    <property type="project" value="UniProtKB-KW"/>
</dbReference>
<dbReference type="GO" id="GO:0033615">
    <property type="term" value="P:mitochondrial proton-transporting ATP synthase complex assembly"/>
    <property type="evidence" value="ECO:0007669"/>
    <property type="project" value="TreeGrafter"/>
</dbReference>
<dbReference type="Pfam" id="PF09768">
    <property type="entry name" value="Peptidase_M76"/>
    <property type="match status" value="1"/>
</dbReference>